<keyword evidence="1" id="KW-0812">Transmembrane</keyword>
<dbReference type="RefSeq" id="XP_009546462.1">
    <property type="nucleotide sequence ID" value="XM_009548167.1"/>
</dbReference>
<dbReference type="Proteomes" id="UP000030671">
    <property type="component" value="Unassembled WGS sequence"/>
</dbReference>
<dbReference type="HOGENOM" id="CLU_1294565_0_0_1"/>
<evidence type="ECO:0000256" key="1">
    <source>
        <dbReference type="SAM" id="Phobius"/>
    </source>
</evidence>
<sequence>MLSFSKIASFAVLTLSTLASVSAIPVVHHDARQLVDIPIIVDPTIAPVTTITARDGSQNLASIFANLHAALQPVLSGLSSTKDPVALESGIASITSLIQSASGSLSALSGQSQSQIFANLDGTGVLTTSDVAGLLGGVLTNVFGTLGPLTSGTDAIASLDVLDPLLGVVVIFLNVVLGLVGVAALALVGSLLPLILVLLPSILNILLPIILGLIVL</sequence>
<dbReference type="InParanoid" id="W4K7Z6"/>
<feature type="signal peptide" evidence="2">
    <location>
        <begin position="1"/>
        <end position="23"/>
    </location>
</feature>
<evidence type="ECO:0000256" key="2">
    <source>
        <dbReference type="SAM" id="SignalP"/>
    </source>
</evidence>
<feature type="chain" id="PRO_5004844063" evidence="2">
    <location>
        <begin position="24"/>
        <end position="216"/>
    </location>
</feature>
<evidence type="ECO:0000313" key="3">
    <source>
        <dbReference type="EMBL" id="ETW81869.1"/>
    </source>
</evidence>
<feature type="transmembrane region" description="Helical" evidence="1">
    <location>
        <begin position="194"/>
        <end position="215"/>
    </location>
</feature>
<gene>
    <name evidence="3" type="ORF">HETIRDRAFT_105151</name>
</gene>
<reference evidence="3 4" key="1">
    <citation type="journal article" date="2012" name="New Phytol.">
        <title>Insight into trade-off between wood decay and parasitism from the genome of a fungal forest pathogen.</title>
        <authorList>
            <person name="Olson A."/>
            <person name="Aerts A."/>
            <person name="Asiegbu F."/>
            <person name="Belbahri L."/>
            <person name="Bouzid O."/>
            <person name="Broberg A."/>
            <person name="Canback B."/>
            <person name="Coutinho P.M."/>
            <person name="Cullen D."/>
            <person name="Dalman K."/>
            <person name="Deflorio G."/>
            <person name="van Diepen L.T."/>
            <person name="Dunand C."/>
            <person name="Duplessis S."/>
            <person name="Durling M."/>
            <person name="Gonthier P."/>
            <person name="Grimwood J."/>
            <person name="Fossdal C.G."/>
            <person name="Hansson D."/>
            <person name="Henrissat B."/>
            <person name="Hietala A."/>
            <person name="Himmelstrand K."/>
            <person name="Hoffmeister D."/>
            <person name="Hogberg N."/>
            <person name="James T.Y."/>
            <person name="Karlsson M."/>
            <person name="Kohler A."/>
            <person name="Kues U."/>
            <person name="Lee Y.H."/>
            <person name="Lin Y.C."/>
            <person name="Lind M."/>
            <person name="Lindquist E."/>
            <person name="Lombard V."/>
            <person name="Lucas S."/>
            <person name="Lunden K."/>
            <person name="Morin E."/>
            <person name="Murat C."/>
            <person name="Park J."/>
            <person name="Raffaello T."/>
            <person name="Rouze P."/>
            <person name="Salamov A."/>
            <person name="Schmutz J."/>
            <person name="Solheim H."/>
            <person name="Stahlberg J."/>
            <person name="Velez H."/>
            <person name="de Vries R.P."/>
            <person name="Wiebenga A."/>
            <person name="Woodward S."/>
            <person name="Yakovlev I."/>
            <person name="Garbelotto M."/>
            <person name="Martin F."/>
            <person name="Grigoriev I.V."/>
            <person name="Stenlid J."/>
        </authorList>
    </citation>
    <scope>NUCLEOTIDE SEQUENCE [LARGE SCALE GENOMIC DNA]</scope>
    <source>
        <strain evidence="3 4">TC 32-1</strain>
    </source>
</reference>
<keyword evidence="4" id="KW-1185">Reference proteome</keyword>
<dbReference type="GeneID" id="20666046"/>
<dbReference type="KEGG" id="hir:HETIRDRAFT_105151"/>
<dbReference type="EMBL" id="KI925458">
    <property type="protein sequence ID" value="ETW81869.1"/>
    <property type="molecule type" value="Genomic_DNA"/>
</dbReference>
<feature type="transmembrane region" description="Helical" evidence="1">
    <location>
        <begin position="165"/>
        <end position="187"/>
    </location>
</feature>
<keyword evidence="1" id="KW-0472">Membrane</keyword>
<protein>
    <submittedName>
        <fullName evidence="3">Uncharacterized protein</fullName>
    </submittedName>
</protein>
<organism evidence="3 4">
    <name type="scientific">Heterobasidion irregulare (strain TC 32-1)</name>
    <dbReference type="NCBI Taxonomy" id="747525"/>
    <lineage>
        <taxon>Eukaryota</taxon>
        <taxon>Fungi</taxon>
        <taxon>Dikarya</taxon>
        <taxon>Basidiomycota</taxon>
        <taxon>Agaricomycotina</taxon>
        <taxon>Agaricomycetes</taxon>
        <taxon>Russulales</taxon>
        <taxon>Bondarzewiaceae</taxon>
        <taxon>Heterobasidion</taxon>
        <taxon>Heterobasidion annosum species complex</taxon>
    </lineage>
</organism>
<dbReference type="AlphaFoldDB" id="W4K7Z6"/>
<name>W4K7Z6_HETIT</name>
<evidence type="ECO:0000313" key="4">
    <source>
        <dbReference type="Proteomes" id="UP000030671"/>
    </source>
</evidence>
<keyword evidence="2" id="KW-0732">Signal</keyword>
<proteinExistence type="predicted"/>
<accession>W4K7Z6</accession>
<keyword evidence="1" id="KW-1133">Transmembrane helix</keyword>